<accession>A0A1B1Y7R5</accession>
<dbReference type="Gene3D" id="3.90.25.10">
    <property type="entry name" value="UDP-galactose 4-epimerase, domain 1"/>
    <property type="match status" value="1"/>
</dbReference>
<dbReference type="Proteomes" id="UP000092967">
    <property type="component" value="Chromosome"/>
</dbReference>
<dbReference type="InterPro" id="IPR036291">
    <property type="entry name" value="NAD(P)-bd_dom_sf"/>
</dbReference>
<evidence type="ECO:0000313" key="8">
    <source>
        <dbReference type="Proteomes" id="UP000092967"/>
    </source>
</evidence>
<dbReference type="RefSeq" id="WP_068827361.1">
    <property type="nucleotide sequence ID" value="NZ_CP014224.1"/>
</dbReference>
<dbReference type="SUPFAM" id="SSF51735">
    <property type="entry name" value="NAD(P)-binding Rossmann-fold domains"/>
    <property type="match status" value="1"/>
</dbReference>
<dbReference type="Pfam" id="PF01370">
    <property type="entry name" value="Epimerase"/>
    <property type="match status" value="1"/>
</dbReference>
<comment type="catalytic activity">
    <reaction evidence="5">
        <text>GDP-beta-L-fucose + NADP(+) = GDP-4-dehydro-alpha-D-rhamnose + NADPH + H(+)</text>
        <dbReference type="Rhea" id="RHEA:18885"/>
        <dbReference type="ChEBI" id="CHEBI:15378"/>
        <dbReference type="ChEBI" id="CHEBI:57273"/>
        <dbReference type="ChEBI" id="CHEBI:57783"/>
        <dbReference type="ChEBI" id="CHEBI:57964"/>
        <dbReference type="ChEBI" id="CHEBI:58349"/>
        <dbReference type="EC" id="1.1.1.271"/>
    </reaction>
</comment>
<evidence type="ECO:0000256" key="3">
    <source>
        <dbReference type="ARBA" id="ARBA00023002"/>
    </source>
</evidence>
<proteinExistence type="inferred from homology"/>
<evidence type="ECO:0000256" key="4">
    <source>
        <dbReference type="ARBA" id="ARBA00023235"/>
    </source>
</evidence>
<dbReference type="CDD" id="cd05239">
    <property type="entry name" value="GDP_FS_SDR_e"/>
    <property type="match status" value="1"/>
</dbReference>
<dbReference type="GO" id="GO:0042351">
    <property type="term" value="P:'de novo' GDP-L-fucose biosynthetic process"/>
    <property type="evidence" value="ECO:0007669"/>
    <property type="project" value="UniProtKB-UniRule"/>
</dbReference>
<comment type="similarity">
    <text evidence="1 5">Belongs to the NAD(P)-dependent epimerase/dehydratase family. Fucose synthase subfamily.</text>
</comment>
<keyword evidence="8" id="KW-1185">Reference proteome</keyword>
<organism evidence="7 8">
    <name type="scientific">Wenyingzhuangia fucanilytica</name>
    <dbReference type="NCBI Taxonomy" id="1790137"/>
    <lineage>
        <taxon>Bacteria</taxon>
        <taxon>Pseudomonadati</taxon>
        <taxon>Bacteroidota</taxon>
        <taxon>Flavobacteriia</taxon>
        <taxon>Flavobacteriales</taxon>
        <taxon>Flavobacteriaceae</taxon>
        <taxon>Wenyingzhuangia</taxon>
    </lineage>
</organism>
<dbReference type="HAMAP" id="MF_00956">
    <property type="entry name" value="GDP_fucose_synth"/>
    <property type="match status" value="1"/>
</dbReference>
<feature type="binding site" evidence="5">
    <location>
        <position position="206"/>
    </location>
    <ligand>
        <name>substrate</name>
    </ligand>
</feature>
<dbReference type="GO" id="GO:0050577">
    <property type="term" value="F:GDP-L-fucose synthase activity"/>
    <property type="evidence" value="ECO:0007669"/>
    <property type="project" value="UniProtKB-UniRule"/>
</dbReference>
<evidence type="ECO:0000256" key="5">
    <source>
        <dbReference type="HAMAP-Rule" id="MF_00956"/>
    </source>
</evidence>
<dbReference type="InterPro" id="IPR001509">
    <property type="entry name" value="Epimerase_deHydtase"/>
</dbReference>
<feature type="site" description="Important for catalytic activity" evidence="5">
    <location>
        <position position="103"/>
    </location>
</feature>
<feature type="active site" description="Proton donor/acceptor" evidence="5">
    <location>
        <position position="132"/>
    </location>
</feature>
<feature type="binding site" evidence="5">
    <location>
        <begin position="101"/>
        <end position="104"/>
    </location>
    <ligand>
        <name>NADP(+)</name>
        <dbReference type="ChEBI" id="CHEBI:58349"/>
    </ligand>
</feature>
<dbReference type="GO" id="GO:0070401">
    <property type="term" value="F:NADP+ binding"/>
    <property type="evidence" value="ECO:0007669"/>
    <property type="project" value="UniProtKB-UniRule"/>
</dbReference>
<comment type="pathway">
    <text evidence="5">Nucleotide-sugar biosynthesis; GDP-L-fucose biosynthesis via de novo pathway; GDP-L-fucose from GDP-alpha-D-mannose: step 2/2.</text>
</comment>
<dbReference type="EMBL" id="CP014224">
    <property type="protein sequence ID" value="ANW96820.1"/>
    <property type="molecule type" value="Genomic_DNA"/>
</dbReference>
<dbReference type="OrthoDB" id="9811425at2"/>
<dbReference type="AlphaFoldDB" id="A0A1B1Y7R5"/>
<evidence type="ECO:0000256" key="2">
    <source>
        <dbReference type="ARBA" id="ARBA00022857"/>
    </source>
</evidence>
<dbReference type="GO" id="GO:0016853">
    <property type="term" value="F:isomerase activity"/>
    <property type="evidence" value="ECO:0007669"/>
    <property type="project" value="UniProtKB-KW"/>
</dbReference>
<dbReference type="PANTHER" id="PTHR43238:SF1">
    <property type="entry name" value="GDP-L-FUCOSE SYNTHASE"/>
    <property type="match status" value="1"/>
</dbReference>
<evidence type="ECO:0000313" key="7">
    <source>
        <dbReference type="EMBL" id="ANW96820.1"/>
    </source>
</evidence>
<feature type="binding site" evidence="5">
    <location>
        <position position="199"/>
    </location>
    <ligand>
        <name>substrate</name>
    </ligand>
</feature>
<feature type="binding site" evidence="5">
    <location>
        <begin position="7"/>
        <end position="13"/>
    </location>
    <ligand>
        <name>NADP(+)</name>
        <dbReference type="ChEBI" id="CHEBI:58349"/>
    </ligand>
</feature>
<reference evidence="7 8" key="1">
    <citation type="submission" date="2016-02" db="EMBL/GenBank/DDBJ databases">
        <authorList>
            <person name="Wen L."/>
            <person name="He K."/>
            <person name="Yang H."/>
        </authorList>
    </citation>
    <scope>NUCLEOTIDE SEQUENCE [LARGE SCALE GENOMIC DNA]</scope>
    <source>
        <strain evidence="7 8">CZ1127</strain>
    </source>
</reference>
<dbReference type="KEGG" id="wfu:AXE80_11250"/>
<keyword evidence="5" id="KW-0511">Multifunctional enzyme</keyword>
<keyword evidence="2 5" id="KW-0521">NADP</keyword>
<feature type="binding site" evidence="5">
    <location>
        <position position="136"/>
    </location>
    <ligand>
        <name>NADP(+)</name>
        <dbReference type="ChEBI" id="CHEBI:58349"/>
    </ligand>
</feature>
<dbReference type="InterPro" id="IPR028614">
    <property type="entry name" value="GDP_fucose/colitose_synth"/>
</dbReference>
<feature type="binding site" evidence="5">
    <location>
        <begin position="160"/>
        <end position="163"/>
    </location>
    <ligand>
        <name>NADP(+)</name>
        <dbReference type="ChEBI" id="CHEBI:58349"/>
    </ligand>
</feature>
<name>A0A1B1Y7R5_9FLAO</name>
<dbReference type="STRING" id="1790137.AXE80_11250"/>
<gene>
    <name evidence="5" type="primary">fcl</name>
    <name evidence="7" type="ORF">AXE80_11250</name>
</gene>
<keyword evidence="4 5" id="KW-0413">Isomerase</keyword>
<dbReference type="UniPathway" id="UPA00128">
    <property type="reaction ID" value="UER00191"/>
</dbReference>
<protein>
    <recommendedName>
        <fullName evidence="5">GDP-L-fucose synthase</fullName>
        <ecNumber evidence="5">1.1.1.271</ecNumber>
    </recommendedName>
    <alternativeName>
        <fullName evidence="5">GDP-4-keto-6-deoxy-D-mannose-3,5-epimerase-4-reductase</fullName>
    </alternativeName>
</protein>
<comment type="function">
    <text evidence="5">Catalyzes the two-step NADP-dependent conversion of GDP-4-dehydro-6-deoxy-D-mannose to GDP-fucose, involving an epimerase and a reductase reaction.</text>
</comment>
<feature type="binding site" evidence="5">
    <location>
        <position position="176"/>
    </location>
    <ligand>
        <name>NADP(+)</name>
        <dbReference type="ChEBI" id="CHEBI:58349"/>
    </ligand>
</feature>
<comment type="caution">
    <text evidence="5">Lacks conserved residue(s) required for the propagation of feature annotation.</text>
</comment>
<evidence type="ECO:0000259" key="6">
    <source>
        <dbReference type="Pfam" id="PF01370"/>
    </source>
</evidence>
<dbReference type="Gene3D" id="3.40.50.720">
    <property type="entry name" value="NAD(P)-binding Rossmann-like Domain"/>
    <property type="match status" value="1"/>
</dbReference>
<feature type="binding site" evidence="5">
    <location>
        <position position="184"/>
    </location>
    <ligand>
        <name>substrate</name>
    </ligand>
</feature>
<dbReference type="PANTHER" id="PTHR43238">
    <property type="entry name" value="GDP-L-FUCOSE SYNTHASE"/>
    <property type="match status" value="1"/>
</dbReference>
<feature type="domain" description="NAD-dependent epimerase/dehydratase" evidence="6">
    <location>
        <begin position="3"/>
        <end position="235"/>
    </location>
</feature>
<keyword evidence="3 5" id="KW-0560">Oxidoreductase</keyword>
<dbReference type="EC" id="1.1.1.271" evidence="5"/>
<evidence type="ECO:0000256" key="1">
    <source>
        <dbReference type="ARBA" id="ARBA00005959"/>
    </source>
</evidence>
<feature type="site" description="Important for catalytic activity" evidence="5">
    <location>
        <position position="105"/>
    </location>
</feature>
<sequence length="307" mass="34335">MKVLVTGGSGMVGKNLITSSKFSSFQILAPTSSELNLKELGLVDMYLKKHRPDVIVHAAGLVGGIQANMENPVGFLVDNLDMGKNIILSAKKHGVKNLINLASSCMYPRNAENPLKESLILQGELEPTNEGYALAKIICTRLCEYITNAKEGFTYKTIIPCNLYGKYDKFDPQKSHMIPAVIRKIVEAKQKGRSTVEIWGDGLAKREFMYVEDLVDFIHYALSKLTEMPQNINVGLGYDYSINEYYQAIANVIGYKGRFTHDLTKPVGMKQKVIDTKLLNEFGWKSKTSLEDGITKTLQYYKTLSND</sequence>